<gene>
    <name evidence="4" type="ORF">BBI17_005486</name>
    <name evidence="5" type="ORF">BBO99_00000591</name>
    <name evidence="3" type="ORF">JM18_000934</name>
</gene>
<feature type="region of interest" description="Disordered" evidence="1">
    <location>
        <begin position="32"/>
        <end position="53"/>
    </location>
</feature>
<feature type="transmembrane region" description="Helical" evidence="2">
    <location>
        <begin position="180"/>
        <end position="202"/>
    </location>
</feature>
<keyword evidence="2" id="KW-0472">Membrane</keyword>
<dbReference type="AlphaFoldDB" id="A0A3R7NMD5"/>
<organism evidence="5 6">
    <name type="scientific">Phytophthora kernoviae</name>
    <dbReference type="NCBI Taxonomy" id="325452"/>
    <lineage>
        <taxon>Eukaryota</taxon>
        <taxon>Sar</taxon>
        <taxon>Stramenopiles</taxon>
        <taxon>Oomycota</taxon>
        <taxon>Peronosporomycetes</taxon>
        <taxon>Peronosporales</taxon>
        <taxon>Peronosporaceae</taxon>
        <taxon>Phytophthora</taxon>
    </lineage>
</organism>
<name>A0A3R7NMD5_9STRA</name>
<evidence type="ECO:0008006" key="8">
    <source>
        <dbReference type="Google" id="ProtNLM"/>
    </source>
</evidence>
<dbReference type="Proteomes" id="UP000285883">
    <property type="component" value="Unassembled WGS sequence"/>
</dbReference>
<reference evidence="3" key="3">
    <citation type="submission" date="2020-06" db="EMBL/GenBank/DDBJ databases">
        <authorList>
            <person name="Studholme D.J."/>
        </authorList>
    </citation>
    <scope>NUCLEOTIDE SEQUENCE</scope>
    <source>
        <strain evidence="3">NZFS 3630</strain>
    </source>
</reference>
<dbReference type="Proteomes" id="UP000792063">
    <property type="component" value="Unassembled WGS sequence"/>
</dbReference>
<keyword evidence="2" id="KW-1133">Transmembrane helix</keyword>
<keyword evidence="2" id="KW-0812">Transmembrane</keyword>
<dbReference type="EMBL" id="JPWU03000007">
    <property type="protein sequence ID" value="KAG2532890.1"/>
    <property type="molecule type" value="Genomic_DNA"/>
</dbReference>
<protein>
    <recommendedName>
        <fullName evidence="8">PX domain-containing protein</fullName>
    </recommendedName>
</protein>
<feature type="compositionally biased region" description="Polar residues" evidence="1">
    <location>
        <begin position="44"/>
        <end position="53"/>
    </location>
</feature>
<evidence type="ECO:0000313" key="7">
    <source>
        <dbReference type="Proteomes" id="UP000285883"/>
    </source>
</evidence>
<evidence type="ECO:0000313" key="6">
    <source>
        <dbReference type="Proteomes" id="UP000285624"/>
    </source>
</evidence>
<evidence type="ECO:0000313" key="4">
    <source>
        <dbReference type="EMBL" id="RLN20481.1"/>
    </source>
</evidence>
<sequence>MTPAAPQHHQRGPCMSCVGAAAPFLTESVAPHKQSDAGLVNPKKTGQCSGEKSTEQWPQQCSVKLAIELLPTELRERHTPERAARPGSCSDYLSPLCANVQTQFRTLDVQVLRTIITKTIEAMSSTTMKTQVTTKKDVDSSDLGKPTIVLQMPGVRLALLTNAYDSLVHLDITLNSAASLLIATYIACMLTWHIFAFCLTLLVNTVAFAVLSSATFVGCTMLSTGVNPLIPNRKEKSLSMVVQLPPLCIDGSVLTSKSTHFGKTDDTVAIKRKESQVPAARRRVLAHLNRNRLLVNVVPGDKRRRCDMSLGDANIRVGKAFLQAVPGMRKPRDIYVVRVDCGAQSATEEKHMNPVIMWDLTATFDEFKKLEHCLKKEVKAKKETRSVKVPHLSSGAVLFVQPELTEHVLNARRVRVQTFLDGVRSNPNIHAPTEGEPFTGDLDEKQARGRYALRVENEFISGDYLYVSMGDERRWSLLRL</sequence>
<reference evidence="3" key="1">
    <citation type="journal article" date="2015" name="Genom Data">
        <title>Genome sequences of six Phytophthora species associated with forests in New Zealand.</title>
        <authorList>
            <person name="Studholme D.J."/>
            <person name="McDougal R.L."/>
            <person name="Sambles C."/>
            <person name="Hansen E."/>
            <person name="Hardy G."/>
            <person name="Grant M."/>
            <person name="Ganley R.J."/>
            <person name="Williams N.M."/>
        </authorList>
    </citation>
    <scope>NUCLEOTIDE SEQUENCE</scope>
    <source>
        <strain evidence="3">NZFS 3630</strain>
    </source>
</reference>
<keyword evidence="6" id="KW-1185">Reference proteome</keyword>
<dbReference type="Proteomes" id="UP000285624">
    <property type="component" value="Unassembled WGS sequence"/>
</dbReference>
<evidence type="ECO:0000256" key="2">
    <source>
        <dbReference type="SAM" id="Phobius"/>
    </source>
</evidence>
<dbReference type="EMBL" id="MBDN02000009">
    <property type="protein sequence ID" value="RLN85317.1"/>
    <property type="molecule type" value="Genomic_DNA"/>
</dbReference>
<proteinExistence type="predicted"/>
<evidence type="ECO:0000313" key="5">
    <source>
        <dbReference type="EMBL" id="RLN85317.1"/>
    </source>
</evidence>
<feature type="transmembrane region" description="Helical" evidence="2">
    <location>
        <begin position="208"/>
        <end position="230"/>
    </location>
</feature>
<accession>A0A3R7NMD5</accession>
<dbReference type="EMBL" id="MAYM02001376">
    <property type="protein sequence ID" value="RLN20481.1"/>
    <property type="molecule type" value="Genomic_DNA"/>
</dbReference>
<evidence type="ECO:0000313" key="3">
    <source>
        <dbReference type="EMBL" id="KAG2532890.1"/>
    </source>
</evidence>
<evidence type="ECO:0000256" key="1">
    <source>
        <dbReference type="SAM" id="MobiDB-lite"/>
    </source>
</evidence>
<comment type="caution">
    <text evidence="5">The sequence shown here is derived from an EMBL/GenBank/DDBJ whole genome shotgun (WGS) entry which is preliminary data.</text>
</comment>
<dbReference type="STRING" id="325452.A0A3R7NMD5"/>
<reference evidence="6 7" key="2">
    <citation type="submission" date="2018-07" db="EMBL/GenBank/DDBJ databases">
        <title>Genome sequencing of oomycete isolates from Chile give support for New Zealand origin for Phytophthora kernoviae and make available the first Nothophytophthora sp. genome.</title>
        <authorList>
            <person name="Studholme D.J."/>
            <person name="Sanfuentes E."/>
            <person name="Panda P."/>
            <person name="Hill R."/>
            <person name="Sambles C."/>
            <person name="Grant M."/>
            <person name="Williams N.M."/>
            <person name="Mcdougal R.L."/>
        </authorList>
    </citation>
    <scope>NUCLEOTIDE SEQUENCE [LARGE SCALE GENOMIC DNA]</scope>
    <source>
        <strain evidence="4">Chile2</strain>
        <strain evidence="5">Chile4</strain>
    </source>
</reference>